<evidence type="ECO:0000256" key="3">
    <source>
        <dbReference type="ARBA" id="ARBA00022553"/>
    </source>
</evidence>
<dbReference type="EC" id="2.7.13.3" evidence="2"/>
<dbReference type="AlphaFoldDB" id="B3QSR2"/>
<dbReference type="Pfam" id="PF02518">
    <property type="entry name" value="HATPase_c"/>
    <property type="match status" value="1"/>
</dbReference>
<evidence type="ECO:0000256" key="2">
    <source>
        <dbReference type="ARBA" id="ARBA00012438"/>
    </source>
</evidence>
<dbReference type="RefSeq" id="WP_012500193.1">
    <property type="nucleotide sequence ID" value="NC_011026.1"/>
</dbReference>
<dbReference type="InterPro" id="IPR036890">
    <property type="entry name" value="HATPase_C_sf"/>
</dbReference>
<dbReference type="PROSITE" id="PS50109">
    <property type="entry name" value="HIS_KIN"/>
    <property type="match status" value="1"/>
</dbReference>
<keyword evidence="7" id="KW-0418">Kinase</keyword>
<dbReference type="InterPro" id="IPR005467">
    <property type="entry name" value="His_kinase_dom"/>
</dbReference>
<evidence type="ECO:0000256" key="1">
    <source>
        <dbReference type="ARBA" id="ARBA00000085"/>
    </source>
</evidence>
<protein>
    <recommendedName>
        <fullName evidence="2">histidine kinase</fullName>
        <ecNumber evidence="2">2.7.13.3</ecNumber>
    </recommendedName>
</protein>
<keyword evidence="5" id="KW-0472">Membrane</keyword>
<evidence type="ECO:0000313" key="7">
    <source>
        <dbReference type="EMBL" id="ACF14109.1"/>
    </source>
</evidence>
<dbReference type="STRING" id="517418.Ctha_1651"/>
<dbReference type="eggNOG" id="COG4191">
    <property type="taxonomic scope" value="Bacteria"/>
</dbReference>
<dbReference type="InterPro" id="IPR004358">
    <property type="entry name" value="Sig_transdc_His_kin-like_C"/>
</dbReference>
<dbReference type="Proteomes" id="UP000001208">
    <property type="component" value="Chromosome"/>
</dbReference>
<feature type="coiled-coil region" evidence="4">
    <location>
        <begin position="266"/>
        <end position="293"/>
    </location>
</feature>
<dbReference type="PANTHER" id="PTHR43065:SF50">
    <property type="entry name" value="HISTIDINE KINASE"/>
    <property type="match status" value="1"/>
</dbReference>
<keyword evidence="5" id="KW-0812">Transmembrane</keyword>
<evidence type="ECO:0000259" key="6">
    <source>
        <dbReference type="PROSITE" id="PS50109"/>
    </source>
</evidence>
<evidence type="ECO:0000256" key="5">
    <source>
        <dbReference type="SAM" id="Phobius"/>
    </source>
</evidence>
<feature type="transmembrane region" description="Helical" evidence="5">
    <location>
        <begin position="23"/>
        <end position="44"/>
    </location>
</feature>
<accession>B3QSR2</accession>
<dbReference type="InterPro" id="IPR003661">
    <property type="entry name" value="HisK_dim/P_dom"/>
</dbReference>
<dbReference type="CDD" id="cd00082">
    <property type="entry name" value="HisKA"/>
    <property type="match status" value="1"/>
</dbReference>
<feature type="domain" description="Histidine kinase" evidence="6">
    <location>
        <begin position="302"/>
        <end position="562"/>
    </location>
</feature>
<dbReference type="KEGG" id="cts:Ctha_1651"/>
<keyword evidence="5" id="KW-1133">Transmembrane helix</keyword>
<keyword evidence="7" id="KW-0808">Transferase</keyword>
<dbReference type="GO" id="GO:0000155">
    <property type="term" value="F:phosphorelay sensor kinase activity"/>
    <property type="evidence" value="ECO:0007669"/>
    <property type="project" value="InterPro"/>
</dbReference>
<dbReference type="SUPFAM" id="SSF55874">
    <property type="entry name" value="ATPase domain of HSP90 chaperone/DNA topoisomerase II/histidine kinase"/>
    <property type="match status" value="1"/>
</dbReference>
<dbReference type="HOGENOM" id="CLU_000445_114_39_10"/>
<dbReference type="InterPro" id="IPR036097">
    <property type="entry name" value="HisK_dim/P_sf"/>
</dbReference>
<keyword evidence="3" id="KW-0597">Phosphoprotein</keyword>
<gene>
    <name evidence="7" type="ordered locus">Ctha_1651</name>
</gene>
<dbReference type="Gene3D" id="3.30.565.10">
    <property type="entry name" value="Histidine kinase-like ATPase, C-terminal domain"/>
    <property type="match status" value="1"/>
</dbReference>
<organism evidence="7 8">
    <name type="scientific">Chloroherpeton thalassium (strain ATCC 35110 / GB-78)</name>
    <dbReference type="NCBI Taxonomy" id="517418"/>
    <lineage>
        <taxon>Bacteria</taxon>
        <taxon>Pseudomonadati</taxon>
        <taxon>Chlorobiota</taxon>
        <taxon>Chlorobiia</taxon>
        <taxon>Chlorobiales</taxon>
        <taxon>Chloroherpetonaceae</taxon>
        <taxon>Chloroherpeton</taxon>
    </lineage>
</organism>
<comment type="catalytic activity">
    <reaction evidence="1">
        <text>ATP + protein L-histidine = ADP + protein N-phospho-L-histidine.</text>
        <dbReference type="EC" id="2.7.13.3"/>
    </reaction>
</comment>
<evidence type="ECO:0000256" key="4">
    <source>
        <dbReference type="SAM" id="Coils"/>
    </source>
</evidence>
<dbReference type="PANTHER" id="PTHR43065">
    <property type="entry name" value="SENSOR HISTIDINE KINASE"/>
    <property type="match status" value="1"/>
</dbReference>
<keyword evidence="8" id="KW-1185">Reference proteome</keyword>
<feature type="transmembrane region" description="Helical" evidence="5">
    <location>
        <begin position="221"/>
        <end position="239"/>
    </location>
</feature>
<reference evidence="7 8" key="1">
    <citation type="submission" date="2008-06" db="EMBL/GenBank/DDBJ databases">
        <title>Complete sequence of Chloroherpeton thalassium ATCC 35110.</title>
        <authorList>
            <consortium name="US DOE Joint Genome Institute"/>
            <person name="Lucas S."/>
            <person name="Copeland A."/>
            <person name="Lapidus A."/>
            <person name="Glavina del Rio T."/>
            <person name="Dalin E."/>
            <person name="Tice H."/>
            <person name="Bruce D."/>
            <person name="Goodwin L."/>
            <person name="Pitluck S."/>
            <person name="Schmutz J."/>
            <person name="Larimer F."/>
            <person name="Land M."/>
            <person name="Hauser L."/>
            <person name="Kyrpides N."/>
            <person name="Mikhailova N."/>
            <person name="Liu Z."/>
            <person name="Li T."/>
            <person name="Zhao F."/>
            <person name="Overmann J."/>
            <person name="Bryant D.A."/>
            <person name="Richardson P."/>
        </authorList>
    </citation>
    <scope>NUCLEOTIDE SEQUENCE [LARGE SCALE GENOMIC DNA]</scope>
    <source>
        <strain evidence="8">ATCC 35110 / GB-78</strain>
    </source>
</reference>
<dbReference type="SMART" id="SM00387">
    <property type="entry name" value="HATPase_c"/>
    <property type="match status" value="1"/>
</dbReference>
<dbReference type="OrthoDB" id="9783713at2"/>
<dbReference type="InterPro" id="IPR003594">
    <property type="entry name" value="HATPase_dom"/>
</dbReference>
<dbReference type="SUPFAM" id="SSF47384">
    <property type="entry name" value="Homodimeric domain of signal transducing histidine kinase"/>
    <property type="match status" value="1"/>
</dbReference>
<dbReference type="EMBL" id="CP001100">
    <property type="protein sequence ID" value="ACF14109.1"/>
    <property type="molecule type" value="Genomic_DNA"/>
</dbReference>
<keyword evidence="4" id="KW-0175">Coiled coil</keyword>
<name>B3QSR2_CHLT3</name>
<sequence>MEQKEVSQDATAANYTQKGYGELIIYALIFISLVAAIFAFNIMLSNKSREDTLRIYCATHQQRSWQKALKSLEQARIALFTMAPTEKPFQEFSKSINSFDLYLTTLVNGGQITINDNEVIGGKRGVNAENTVGESKTVTVKPPEDPAMLEVINELNTVWEAGKNDMLKLSSEVAEGKIDTLLIERMLEYTVREDDSVLDACQEFIVKLGQQSDARGIELQSFQVASLILSLIVFIAMLFRSTVALKNRDKVINERTAEVIRQRDTIAEEKVLVQNLLADLQNTQAQLVHSEKMASLGQMVAGLAHEVNTPLGFVKNNVEVIERNHGIFSQAIEENQKLVKKLTDGDVDDLQEQLFKVMEVSEPINSFNLIEKTRHRIDESIMGLDRISELIINLKNFSRLDEAEAKTAQINECIDSSLIIAKNVVKHRAEVEKDYDPNAVAECFPAQLNQVFLNLITNAAQAIEVDSSENGVSERKVGKIIITTAIENDFVLIKFQDNGKGISPENLKRVFEPFFTTKPVGEGTGLGLAIVMKIIEHHGGKITVKSGVGKGTVFEVRIPKKLSEKHKFEVDYQIL</sequence>
<dbReference type="PRINTS" id="PR00344">
    <property type="entry name" value="BCTRLSENSOR"/>
</dbReference>
<dbReference type="Gene3D" id="1.10.287.130">
    <property type="match status" value="1"/>
</dbReference>
<evidence type="ECO:0000313" key="8">
    <source>
        <dbReference type="Proteomes" id="UP000001208"/>
    </source>
</evidence>
<proteinExistence type="predicted"/>